<dbReference type="RefSeq" id="WP_345594921.1">
    <property type="nucleotide sequence ID" value="NZ_BAABJG010000055.1"/>
</dbReference>
<accession>A0ABW3UID2</accession>
<reference evidence="2" key="1">
    <citation type="journal article" date="2019" name="Int. J. Syst. Evol. Microbiol.">
        <title>The Global Catalogue of Microorganisms (GCM) 10K type strain sequencing project: providing services to taxonomists for standard genome sequencing and annotation.</title>
        <authorList>
            <consortium name="The Broad Institute Genomics Platform"/>
            <consortium name="The Broad Institute Genome Sequencing Center for Infectious Disease"/>
            <person name="Wu L."/>
            <person name="Ma J."/>
        </authorList>
    </citation>
    <scope>NUCLEOTIDE SEQUENCE [LARGE SCALE GENOMIC DNA]</scope>
    <source>
        <strain evidence="2">CCUG 53270</strain>
    </source>
</reference>
<protein>
    <submittedName>
        <fullName evidence="1">Uncharacterized protein</fullName>
    </submittedName>
</protein>
<evidence type="ECO:0000313" key="1">
    <source>
        <dbReference type="EMBL" id="MFD1219616.1"/>
    </source>
</evidence>
<dbReference type="EMBL" id="JBHTLU010000012">
    <property type="protein sequence ID" value="MFD1219616.1"/>
    <property type="molecule type" value="Genomic_DNA"/>
</dbReference>
<gene>
    <name evidence="1" type="ORF">ACFQ4B_05765</name>
</gene>
<keyword evidence="2" id="KW-1185">Reference proteome</keyword>
<sequence>MKQHITPIQAQELTENQFYSLFKEHAVKRKDWYKYHHKKISIGFMIEYLQVNLQMPIYLHTNGQEWNLSFEMSECGNHDRCTSADELCDLLWVMIKNYIKADYLED</sequence>
<evidence type="ECO:0000313" key="2">
    <source>
        <dbReference type="Proteomes" id="UP001597180"/>
    </source>
</evidence>
<proteinExistence type="predicted"/>
<name>A0ABW3UID2_9BACL</name>
<comment type="caution">
    <text evidence="1">The sequence shown here is derived from an EMBL/GenBank/DDBJ whole genome shotgun (WGS) entry which is preliminary data.</text>
</comment>
<organism evidence="1 2">
    <name type="scientific">Paenibacillus vulneris</name>
    <dbReference type="NCBI Taxonomy" id="1133364"/>
    <lineage>
        <taxon>Bacteria</taxon>
        <taxon>Bacillati</taxon>
        <taxon>Bacillota</taxon>
        <taxon>Bacilli</taxon>
        <taxon>Bacillales</taxon>
        <taxon>Paenibacillaceae</taxon>
        <taxon>Paenibacillus</taxon>
    </lineage>
</organism>
<dbReference type="Proteomes" id="UP001597180">
    <property type="component" value="Unassembled WGS sequence"/>
</dbReference>